<keyword evidence="6 7" id="KW-0067">ATP-binding</keyword>
<evidence type="ECO:0000256" key="1">
    <source>
        <dbReference type="ARBA" id="ARBA00022527"/>
    </source>
</evidence>
<dbReference type="InterPro" id="IPR008271">
    <property type="entry name" value="Ser/Thr_kinase_AS"/>
</dbReference>
<dbReference type="EMBL" id="JSAM01000062">
    <property type="protein sequence ID" value="KIA77801.1"/>
    <property type="molecule type" value="Genomic_DNA"/>
</dbReference>
<accession>A0A0C1C2H9</accession>
<dbReference type="GO" id="GO:0005524">
    <property type="term" value="F:ATP binding"/>
    <property type="evidence" value="ECO:0007669"/>
    <property type="project" value="UniProtKB-KW"/>
</dbReference>
<dbReference type="AlphaFoldDB" id="A0A0C1C2H9"/>
<keyword evidence="1 7" id="KW-0723">Serine/threonine-protein kinase</keyword>
<sequence>MLQAGCKIIYYKEFMVLEPNTEEVQFQIGPYQVLKSINQGEKGDIFLVYDPVNKRKVALKRLFKTSKNTHYYKQFLNEAHLTSELSHSSIISIYSIVDEKDQVYYTMPYIEGETLKELIKSAQQREIDGLPLNAKHSVTTFVHYFLKICQAVAYAYSKEILHCDLKPSNVLIGVFGDVRVFDWGLAISTKQIKSSHKKTKTIAGTIIYLAPEVALGGSPSIQSEVYALGLILYEILTLRYPFHRENLHEYYQNMYKESLVDPVYVSVNRHIPPLLSQMAMKCLAESPEKRYQSVEEIIEALEMYLQMRPGWIQIADMETSVWDIKEEISIAGHVKSLVISQPLFTESKLEAQIQLNEDSDGIGFLLGIAAPEKENFNACDFIWISCDDQNKSAELWHLPKLVFKNPEVSLKREVTYQFRIENTKESLCLYVNDRLLLSHAHYVPQKGTHMGLYLSSTDFIDEIKLFVDCKYFAEDPLGLGNYFLAHHQYQAALEKYKSVDTNSEIGNEAIFMAGITLLEEAKNHESSKVKEALRIFEKLLATSAAPLGYLGHTLVYQWLNDLEKEMQAFTKGLTAFSHYPLIAILQQHLEDRIHETIFDAQKHGQFILIALICLPTERLLKFKNLFRSLKHRLKPLYFIEETELAEADDAYQYQSLAIHLAFLLAKPQQVDEILIALISSASTLLPLFEQGLMALIELGFWECAREKIEMLSQQFLGVQAIAHLRWIKEAINIHRKEDIRLSFLSELPWKLSIQHLRPVFHILNELLLLRQTNVVIKTAKSLIKRHELQPEHQLKLIHLKIRAYFQDRQWDLAEELLQQHFNETHADYPFLMSCLRHMREDVPSGVSKIREEMSLWEKRQIYRDYILFFQCVQDAKKEQRYRVLERETWMGKGIF</sequence>
<proteinExistence type="inferred from homology"/>
<dbReference type="CDD" id="cd14014">
    <property type="entry name" value="STKc_PknB_like"/>
    <property type="match status" value="1"/>
</dbReference>
<name>A0A0C1C2H9_9BACT</name>
<comment type="caution">
    <text evidence="9">The sequence shown here is derived from an EMBL/GenBank/DDBJ whole genome shotgun (WGS) entry which is preliminary data.</text>
</comment>
<protein>
    <recommendedName>
        <fullName evidence="7">Serine/threonine-protein kinase PknD</fullName>
        <ecNumber evidence="7">2.7.11.1</ecNumber>
    </recommendedName>
</protein>
<evidence type="ECO:0000313" key="10">
    <source>
        <dbReference type="Proteomes" id="UP000031307"/>
    </source>
</evidence>
<organism evidence="9 10">
    <name type="scientific">Parachlamydia acanthamoebae</name>
    <dbReference type="NCBI Taxonomy" id="83552"/>
    <lineage>
        <taxon>Bacteria</taxon>
        <taxon>Pseudomonadati</taxon>
        <taxon>Chlamydiota</taxon>
        <taxon>Chlamydiia</taxon>
        <taxon>Parachlamydiales</taxon>
        <taxon>Parachlamydiaceae</taxon>
        <taxon>Parachlamydia</taxon>
    </lineage>
</organism>
<dbReference type="Gene3D" id="1.10.510.10">
    <property type="entry name" value="Transferase(Phosphotransferase) domain 1"/>
    <property type="match status" value="1"/>
</dbReference>
<dbReference type="PANTHER" id="PTHR43289:SF34">
    <property type="entry name" value="SERINE_THREONINE-PROTEIN KINASE YBDM-RELATED"/>
    <property type="match status" value="1"/>
</dbReference>
<dbReference type="HAMAP" id="MF_01957">
    <property type="entry name" value="PknD_kinase"/>
    <property type="match status" value="1"/>
</dbReference>
<evidence type="ECO:0000259" key="8">
    <source>
        <dbReference type="PROSITE" id="PS50011"/>
    </source>
</evidence>
<dbReference type="Proteomes" id="UP000031307">
    <property type="component" value="Unassembled WGS sequence"/>
</dbReference>
<dbReference type="InterPro" id="IPR023507">
    <property type="entry name" value="Ser/Thr_kinase_PknD"/>
</dbReference>
<dbReference type="Pfam" id="PF00069">
    <property type="entry name" value="Pkinase"/>
    <property type="match status" value="1"/>
</dbReference>
<evidence type="ECO:0000256" key="4">
    <source>
        <dbReference type="ARBA" id="ARBA00022741"/>
    </source>
</evidence>
<comment type="PTM">
    <text evidence="7">Autophosphorylated on serine and threonine residues.</text>
</comment>
<comment type="catalytic activity">
    <reaction evidence="7">
        <text>L-seryl-[protein] + ATP = O-phospho-L-seryl-[protein] + ADP + H(+)</text>
        <dbReference type="Rhea" id="RHEA:17989"/>
        <dbReference type="Rhea" id="RHEA-COMP:9863"/>
        <dbReference type="Rhea" id="RHEA-COMP:11604"/>
        <dbReference type="ChEBI" id="CHEBI:15378"/>
        <dbReference type="ChEBI" id="CHEBI:29999"/>
        <dbReference type="ChEBI" id="CHEBI:30616"/>
        <dbReference type="ChEBI" id="CHEBI:83421"/>
        <dbReference type="ChEBI" id="CHEBI:456216"/>
        <dbReference type="EC" id="2.7.11.1"/>
    </reaction>
</comment>
<keyword evidence="5 7" id="KW-0418">Kinase</keyword>
<comment type="function">
    <text evidence="7">Together with the serine/threonine kinase Pkn1, may play a role in the specific interactions with host proteins during intracellular growth.</text>
</comment>
<dbReference type="SMART" id="SM00220">
    <property type="entry name" value="S_TKc"/>
    <property type="match status" value="1"/>
</dbReference>
<keyword evidence="4 7" id="KW-0547">Nucleotide-binding</keyword>
<dbReference type="GO" id="GO:0106310">
    <property type="term" value="F:protein serine kinase activity"/>
    <property type="evidence" value="ECO:0007669"/>
    <property type="project" value="RHEA"/>
</dbReference>
<dbReference type="EC" id="2.7.11.1" evidence="7"/>
<feature type="domain" description="Protein kinase" evidence="8">
    <location>
        <begin position="31"/>
        <end position="305"/>
    </location>
</feature>
<dbReference type="PROSITE" id="PS00108">
    <property type="entry name" value="PROTEIN_KINASE_ST"/>
    <property type="match status" value="1"/>
</dbReference>
<dbReference type="SUPFAM" id="SSF56112">
    <property type="entry name" value="Protein kinase-like (PK-like)"/>
    <property type="match status" value="1"/>
</dbReference>
<feature type="binding site" evidence="7">
    <location>
        <position position="60"/>
    </location>
    <ligand>
        <name>ATP</name>
        <dbReference type="ChEBI" id="CHEBI:30616"/>
    </ligand>
</feature>
<evidence type="ECO:0000256" key="7">
    <source>
        <dbReference type="HAMAP-Rule" id="MF_01957"/>
    </source>
</evidence>
<evidence type="ECO:0000256" key="3">
    <source>
        <dbReference type="ARBA" id="ARBA00022679"/>
    </source>
</evidence>
<dbReference type="PROSITE" id="PS50011">
    <property type="entry name" value="PROTEIN_KINASE_DOM"/>
    <property type="match status" value="1"/>
</dbReference>
<dbReference type="PATRIC" id="fig|83552.4.peg.1048"/>
<reference evidence="9 10" key="1">
    <citation type="journal article" date="2014" name="Mol. Biol. Evol.">
        <title>Massive expansion of Ubiquitination-related gene families within the Chlamydiae.</title>
        <authorList>
            <person name="Domman D."/>
            <person name="Collingro A."/>
            <person name="Lagkouvardos I."/>
            <person name="Gehre L."/>
            <person name="Weinmaier T."/>
            <person name="Rattei T."/>
            <person name="Subtil A."/>
            <person name="Horn M."/>
        </authorList>
    </citation>
    <scope>NUCLEOTIDE SEQUENCE [LARGE SCALE GENOMIC DNA]</scope>
    <source>
        <strain evidence="9 10">OEW1</strain>
    </source>
</reference>
<gene>
    <name evidence="7 9" type="primary">pknD</name>
    <name evidence="9" type="ORF">DB43_FS00420</name>
</gene>
<keyword evidence="2 7" id="KW-0597">Phosphoprotein</keyword>
<evidence type="ECO:0000256" key="5">
    <source>
        <dbReference type="ARBA" id="ARBA00022777"/>
    </source>
</evidence>
<keyword evidence="3 7" id="KW-0808">Transferase</keyword>
<comment type="caution">
    <text evidence="7">Lacks conserved residue(s) required for the propagation of feature annotation.</text>
</comment>
<dbReference type="InterPro" id="IPR000719">
    <property type="entry name" value="Prot_kinase_dom"/>
</dbReference>
<feature type="active site" description="Proton acceptor" evidence="7">
    <location>
        <position position="164"/>
    </location>
</feature>
<comment type="catalytic activity">
    <reaction evidence="7">
        <text>L-threonyl-[protein] + ATP = O-phospho-L-threonyl-[protein] + ADP + H(+)</text>
        <dbReference type="Rhea" id="RHEA:46608"/>
        <dbReference type="Rhea" id="RHEA-COMP:11060"/>
        <dbReference type="Rhea" id="RHEA-COMP:11605"/>
        <dbReference type="ChEBI" id="CHEBI:15378"/>
        <dbReference type="ChEBI" id="CHEBI:30013"/>
        <dbReference type="ChEBI" id="CHEBI:30616"/>
        <dbReference type="ChEBI" id="CHEBI:61977"/>
        <dbReference type="ChEBI" id="CHEBI:456216"/>
        <dbReference type="EC" id="2.7.11.1"/>
    </reaction>
</comment>
<evidence type="ECO:0000256" key="2">
    <source>
        <dbReference type="ARBA" id="ARBA00022553"/>
    </source>
</evidence>
<dbReference type="PANTHER" id="PTHR43289">
    <property type="entry name" value="MITOGEN-ACTIVATED PROTEIN KINASE KINASE KINASE 20-RELATED"/>
    <property type="match status" value="1"/>
</dbReference>
<dbReference type="InterPro" id="IPR011009">
    <property type="entry name" value="Kinase-like_dom_sf"/>
</dbReference>
<evidence type="ECO:0000256" key="6">
    <source>
        <dbReference type="ARBA" id="ARBA00022840"/>
    </source>
</evidence>
<dbReference type="GO" id="GO:0004674">
    <property type="term" value="F:protein serine/threonine kinase activity"/>
    <property type="evidence" value="ECO:0007669"/>
    <property type="project" value="UniProtKB-UniRule"/>
</dbReference>
<comment type="similarity">
    <text evidence="7">Belongs to the protein kinase superfamily. Ser/Thr protein kinase family.</text>
</comment>
<evidence type="ECO:0000313" key="9">
    <source>
        <dbReference type="EMBL" id="KIA77801.1"/>
    </source>
</evidence>